<protein>
    <submittedName>
        <fullName evidence="1">Uncharacterized protein</fullName>
    </submittedName>
</protein>
<dbReference type="OrthoDB" id="6386063at2"/>
<dbReference type="RefSeq" id="WP_068375985.1">
    <property type="nucleotide sequence ID" value="NZ_LSNE01000005.1"/>
</dbReference>
<dbReference type="STRING" id="1799789.AX660_12675"/>
<gene>
    <name evidence="1" type="ORF">AX660_12675</name>
</gene>
<proteinExistence type="predicted"/>
<keyword evidence="2" id="KW-1185">Reference proteome</keyword>
<dbReference type="Proteomes" id="UP000070299">
    <property type="component" value="Unassembled WGS sequence"/>
</dbReference>
<accession>A0A136A1F2</accession>
<evidence type="ECO:0000313" key="1">
    <source>
        <dbReference type="EMBL" id="KXI29017.1"/>
    </source>
</evidence>
<organism evidence="1 2">
    <name type="scientific">Paraglaciecola hydrolytica</name>
    <dbReference type="NCBI Taxonomy" id="1799789"/>
    <lineage>
        <taxon>Bacteria</taxon>
        <taxon>Pseudomonadati</taxon>
        <taxon>Pseudomonadota</taxon>
        <taxon>Gammaproteobacteria</taxon>
        <taxon>Alteromonadales</taxon>
        <taxon>Alteromonadaceae</taxon>
        <taxon>Paraglaciecola</taxon>
    </lineage>
</organism>
<dbReference type="EMBL" id="LSNE01000005">
    <property type="protein sequence ID" value="KXI29017.1"/>
    <property type="molecule type" value="Genomic_DNA"/>
</dbReference>
<name>A0A136A1F2_9ALTE</name>
<evidence type="ECO:0000313" key="2">
    <source>
        <dbReference type="Proteomes" id="UP000070299"/>
    </source>
</evidence>
<dbReference type="AlphaFoldDB" id="A0A136A1F2"/>
<comment type="caution">
    <text evidence="1">The sequence shown here is derived from an EMBL/GenBank/DDBJ whole genome shotgun (WGS) entry which is preliminary data.</text>
</comment>
<reference evidence="2" key="1">
    <citation type="submission" date="2016-02" db="EMBL/GenBank/DDBJ databases">
        <authorList>
            <person name="Schultz-Johansen M."/>
            <person name="Glaring M.A."/>
            <person name="Bech P.K."/>
            <person name="Stougaard P."/>
        </authorList>
    </citation>
    <scope>NUCLEOTIDE SEQUENCE [LARGE SCALE GENOMIC DNA]</scope>
    <source>
        <strain evidence="2">S66</strain>
    </source>
</reference>
<sequence length="136" mass="15390">MANLHALPVQALRSAPMQKVAQQLKQQVVQQLVAPRFEQNSQSNTKQKWTYVLANTISFSEKADFVITLPKPQTTVLKDWLEKIITSGQCSLLFVEQLSIDEISHRRIQHLCAVYNVTLINLLPNVKAGQVLKGPW</sequence>